<protein>
    <submittedName>
        <fullName evidence="2">MOSC domain-containing protein</fullName>
    </submittedName>
</protein>
<dbReference type="Gene3D" id="2.40.33.20">
    <property type="entry name" value="PK beta-barrel domain-like"/>
    <property type="match status" value="1"/>
</dbReference>
<evidence type="ECO:0000313" key="3">
    <source>
        <dbReference type="Proteomes" id="UP000602284"/>
    </source>
</evidence>
<dbReference type="InterPro" id="IPR011037">
    <property type="entry name" value="Pyrv_Knase-like_insert_dom_sf"/>
</dbReference>
<evidence type="ECO:0000259" key="1">
    <source>
        <dbReference type="PROSITE" id="PS51340"/>
    </source>
</evidence>
<dbReference type="PANTHER" id="PTHR36930">
    <property type="entry name" value="METAL-SULFUR CLUSTER BIOSYNTHESIS PROTEINS YUAD-RELATED"/>
    <property type="match status" value="1"/>
</dbReference>
<dbReference type="Pfam" id="PF03473">
    <property type="entry name" value="MOSC"/>
    <property type="match status" value="1"/>
</dbReference>
<dbReference type="SUPFAM" id="SSF50800">
    <property type="entry name" value="PK beta-barrel domain-like"/>
    <property type="match status" value="1"/>
</dbReference>
<proteinExistence type="predicted"/>
<name>A0ABS1J9R6_9BACL</name>
<keyword evidence="3" id="KW-1185">Reference proteome</keyword>
<accession>A0ABS1J9R6</accession>
<dbReference type="Proteomes" id="UP000602284">
    <property type="component" value="Unassembled WGS sequence"/>
</dbReference>
<dbReference type="Pfam" id="PF03476">
    <property type="entry name" value="MOSC_N"/>
    <property type="match status" value="1"/>
</dbReference>
<gene>
    <name evidence="2" type="ORF">JJB07_10060</name>
</gene>
<organism evidence="2 3">
    <name type="scientific">Tumebacillus amylolyticus</name>
    <dbReference type="NCBI Taxonomy" id="2801339"/>
    <lineage>
        <taxon>Bacteria</taxon>
        <taxon>Bacillati</taxon>
        <taxon>Bacillota</taxon>
        <taxon>Bacilli</taxon>
        <taxon>Bacillales</taxon>
        <taxon>Alicyclobacillaceae</taxon>
        <taxon>Tumebacillus</taxon>
    </lineage>
</organism>
<dbReference type="PANTHER" id="PTHR36930:SF1">
    <property type="entry name" value="MOSC DOMAIN-CONTAINING PROTEIN"/>
    <property type="match status" value="1"/>
</dbReference>
<dbReference type="RefSeq" id="WP_201634418.1">
    <property type="nucleotide sequence ID" value="NZ_JAEQNB010000002.1"/>
</dbReference>
<evidence type="ECO:0000313" key="2">
    <source>
        <dbReference type="EMBL" id="MBL0386999.1"/>
    </source>
</evidence>
<dbReference type="InterPro" id="IPR005302">
    <property type="entry name" value="MoCF_Sase_C"/>
</dbReference>
<dbReference type="InterPro" id="IPR052716">
    <property type="entry name" value="MOSC_domain"/>
</dbReference>
<sequence>MSQPIGTIEQLVRFPVKSFGGEQLQSVEVTPYGLYGDRSAYFTFDDEQQKYVTIQTWPPLAAYRATLGEPDSQNGLPAIAVTNPSGKSYSWPEEGLLQEIADGTKRAIKVHQRRPDEETVNFTEPLLITTTASLRALCDLMGREEIDNARFRSNLVLQTDVPFVEETWLGKHVRIGDVVLELTDLCPRCFYINVSPADGSVDPAILKTVFKERQENFGVFARVVTPGTLHLGDTASLVEGDG</sequence>
<dbReference type="EMBL" id="JAEQNB010000002">
    <property type="protein sequence ID" value="MBL0386999.1"/>
    <property type="molecule type" value="Genomic_DNA"/>
</dbReference>
<comment type="caution">
    <text evidence="2">The sequence shown here is derived from an EMBL/GenBank/DDBJ whole genome shotgun (WGS) entry which is preliminary data.</text>
</comment>
<dbReference type="InterPro" id="IPR005303">
    <property type="entry name" value="MOCOS_middle"/>
</dbReference>
<feature type="domain" description="MOSC" evidence="1">
    <location>
        <begin position="89"/>
        <end position="238"/>
    </location>
</feature>
<dbReference type="PROSITE" id="PS51340">
    <property type="entry name" value="MOSC"/>
    <property type="match status" value="1"/>
</dbReference>
<reference evidence="2 3" key="1">
    <citation type="submission" date="2021-01" db="EMBL/GenBank/DDBJ databases">
        <title>Tumebacillus sp. strain ITR2 16S ribosomal RNA gene Genome sequencing and assembly.</title>
        <authorList>
            <person name="Kang M."/>
        </authorList>
    </citation>
    <scope>NUCLEOTIDE SEQUENCE [LARGE SCALE GENOMIC DNA]</scope>
    <source>
        <strain evidence="2 3">ITR2</strain>
    </source>
</reference>